<comment type="caution">
    <text evidence="1">The sequence shown here is derived from an EMBL/GenBank/DDBJ whole genome shotgun (WGS) entry which is preliminary data.</text>
</comment>
<dbReference type="AlphaFoldDB" id="A0A103E701"/>
<name>A0A103E701_9BURK</name>
<gene>
    <name evidence="1" type="ORF">WS67_04925</name>
</gene>
<sequence length="78" mass="8670">MRQRYVFGYIPCNRADMQDSPPNGLGATCVNVGITGPLARRLEDGRRAGAPTDVRMQCAQPVLPVETMQQRNHTEAER</sequence>
<protein>
    <submittedName>
        <fullName evidence="1">Uncharacterized protein</fullName>
    </submittedName>
</protein>
<evidence type="ECO:0000313" key="2">
    <source>
        <dbReference type="Proteomes" id="UP000062788"/>
    </source>
</evidence>
<reference evidence="1 2" key="1">
    <citation type="submission" date="2015-11" db="EMBL/GenBank/DDBJ databases">
        <title>Expanding the genomic diversity of Burkholderia species for the development of highly accurate diagnostics.</title>
        <authorList>
            <person name="Sahl J."/>
            <person name="Keim P."/>
            <person name="Wagner D."/>
        </authorList>
    </citation>
    <scope>NUCLEOTIDE SEQUENCE [LARGE SCALE GENOMIC DNA]</scope>
    <source>
        <strain evidence="1 2">TSV85</strain>
    </source>
</reference>
<organism evidence="1 2">
    <name type="scientific">Burkholderia singularis</name>
    <dbReference type="NCBI Taxonomy" id="1503053"/>
    <lineage>
        <taxon>Bacteria</taxon>
        <taxon>Pseudomonadati</taxon>
        <taxon>Pseudomonadota</taxon>
        <taxon>Betaproteobacteria</taxon>
        <taxon>Burkholderiales</taxon>
        <taxon>Burkholderiaceae</taxon>
        <taxon>Burkholderia</taxon>
        <taxon>pseudomallei group</taxon>
    </lineage>
</organism>
<keyword evidence="2" id="KW-1185">Reference proteome</keyword>
<dbReference type="Proteomes" id="UP000062788">
    <property type="component" value="Unassembled WGS sequence"/>
</dbReference>
<dbReference type="EMBL" id="LOWA01000013">
    <property type="protein sequence ID" value="KVE29519.1"/>
    <property type="molecule type" value="Genomic_DNA"/>
</dbReference>
<evidence type="ECO:0000313" key="1">
    <source>
        <dbReference type="EMBL" id="KVE29519.1"/>
    </source>
</evidence>
<proteinExistence type="predicted"/>
<accession>A0A103E701</accession>